<name>A0ABT2U361_9FIRM</name>
<dbReference type="InterPro" id="IPR038157">
    <property type="entry name" value="FeoA_core_dom"/>
</dbReference>
<dbReference type="PANTHER" id="PTHR42954:SF2">
    <property type="entry name" value="FE(2+) TRANSPORT PROTEIN A"/>
    <property type="match status" value="1"/>
</dbReference>
<reference evidence="3 4" key="1">
    <citation type="journal article" date="2021" name="ISME Commun">
        <title>Automated analysis of genomic sequences facilitates high-throughput and comprehensive description of bacteria.</title>
        <authorList>
            <person name="Hitch T.C.A."/>
        </authorList>
    </citation>
    <scope>NUCLEOTIDE SEQUENCE [LARGE SCALE GENOMIC DNA]</scope>
    <source>
        <strain evidence="3 4">Sanger_34</strain>
    </source>
</reference>
<evidence type="ECO:0000256" key="1">
    <source>
        <dbReference type="ARBA" id="ARBA00023004"/>
    </source>
</evidence>
<evidence type="ECO:0000313" key="4">
    <source>
        <dbReference type="Proteomes" id="UP001652397"/>
    </source>
</evidence>
<gene>
    <name evidence="3" type="ORF">OCV66_04110</name>
</gene>
<dbReference type="RefSeq" id="WP_199855173.1">
    <property type="nucleotide sequence ID" value="NZ_JAOQJE010000003.1"/>
</dbReference>
<evidence type="ECO:0000313" key="3">
    <source>
        <dbReference type="EMBL" id="MCU6788274.1"/>
    </source>
</evidence>
<keyword evidence="4" id="KW-1185">Reference proteome</keyword>
<dbReference type="EMBL" id="JAOQJE010000003">
    <property type="protein sequence ID" value="MCU6788274.1"/>
    <property type="molecule type" value="Genomic_DNA"/>
</dbReference>
<dbReference type="Pfam" id="PF04023">
    <property type="entry name" value="FeoA"/>
    <property type="match status" value="1"/>
</dbReference>
<dbReference type="SMART" id="SM00899">
    <property type="entry name" value="FeoA"/>
    <property type="match status" value="1"/>
</dbReference>
<keyword evidence="1" id="KW-0408">Iron</keyword>
<dbReference type="InterPro" id="IPR052713">
    <property type="entry name" value="FeoA"/>
</dbReference>
<sequence length="76" mass="8285">MKTLNHLKTGESGVVDYITADGALKRHFLDMGITKGVVVTMERIAPFGDPVAVRLRGYSLSLRREEAKKIVLEAGG</sequence>
<dbReference type="Proteomes" id="UP001652397">
    <property type="component" value="Unassembled WGS sequence"/>
</dbReference>
<evidence type="ECO:0000259" key="2">
    <source>
        <dbReference type="SMART" id="SM00899"/>
    </source>
</evidence>
<proteinExistence type="predicted"/>
<comment type="caution">
    <text evidence="3">The sequence shown here is derived from an EMBL/GenBank/DDBJ whole genome shotgun (WGS) entry which is preliminary data.</text>
</comment>
<dbReference type="InterPro" id="IPR007167">
    <property type="entry name" value="Fe-transptr_FeoA-like"/>
</dbReference>
<feature type="domain" description="Ferrous iron transporter FeoA-like" evidence="2">
    <location>
        <begin position="2"/>
        <end position="74"/>
    </location>
</feature>
<dbReference type="PANTHER" id="PTHR42954">
    <property type="entry name" value="FE(2+) TRANSPORT PROTEIN A"/>
    <property type="match status" value="1"/>
</dbReference>
<protein>
    <submittedName>
        <fullName evidence="3">Ferrous iron transport protein A</fullName>
    </submittedName>
</protein>
<dbReference type="Gene3D" id="2.30.30.90">
    <property type="match status" value="1"/>
</dbReference>
<accession>A0ABT2U361</accession>
<dbReference type="SUPFAM" id="SSF50037">
    <property type="entry name" value="C-terminal domain of transcriptional repressors"/>
    <property type="match status" value="1"/>
</dbReference>
<organism evidence="3 4">
    <name type="scientific">Agathobaculum ammoniilyticum</name>
    <dbReference type="NCBI Taxonomy" id="2981778"/>
    <lineage>
        <taxon>Bacteria</taxon>
        <taxon>Bacillati</taxon>
        <taxon>Bacillota</taxon>
        <taxon>Clostridia</taxon>
        <taxon>Eubacteriales</taxon>
        <taxon>Butyricicoccaceae</taxon>
        <taxon>Agathobaculum</taxon>
    </lineage>
</organism>
<dbReference type="InterPro" id="IPR008988">
    <property type="entry name" value="Transcriptional_repressor_C"/>
</dbReference>